<organism evidence="11 12">
    <name type="scientific">Rhypophila decipiens</name>
    <dbReference type="NCBI Taxonomy" id="261697"/>
    <lineage>
        <taxon>Eukaryota</taxon>
        <taxon>Fungi</taxon>
        <taxon>Dikarya</taxon>
        <taxon>Ascomycota</taxon>
        <taxon>Pezizomycotina</taxon>
        <taxon>Sordariomycetes</taxon>
        <taxon>Sordariomycetidae</taxon>
        <taxon>Sordariales</taxon>
        <taxon>Naviculisporaceae</taxon>
        <taxon>Rhypophila</taxon>
    </lineage>
</organism>
<dbReference type="Proteomes" id="UP001301769">
    <property type="component" value="Unassembled WGS sequence"/>
</dbReference>
<feature type="signal peptide" evidence="9">
    <location>
        <begin position="1"/>
        <end position="19"/>
    </location>
</feature>
<evidence type="ECO:0000256" key="5">
    <source>
        <dbReference type="ARBA" id="ARBA00023136"/>
    </source>
</evidence>
<evidence type="ECO:0000256" key="8">
    <source>
        <dbReference type="SAM" id="Phobius"/>
    </source>
</evidence>
<gene>
    <name evidence="11" type="ORF">QBC37DRAFT_148051</name>
</gene>
<reference evidence="11" key="1">
    <citation type="journal article" date="2023" name="Mol. Phylogenet. Evol.">
        <title>Genome-scale phylogeny and comparative genomics of the fungal order Sordariales.</title>
        <authorList>
            <person name="Hensen N."/>
            <person name="Bonometti L."/>
            <person name="Westerberg I."/>
            <person name="Brannstrom I.O."/>
            <person name="Guillou S."/>
            <person name="Cros-Aarteil S."/>
            <person name="Calhoun S."/>
            <person name="Haridas S."/>
            <person name="Kuo A."/>
            <person name="Mondo S."/>
            <person name="Pangilinan J."/>
            <person name="Riley R."/>
            <person name="LaButti K."/>
            <person name="Andreopoulos B."/>
            <person name="Lipzen A."/>
            <person name="Chen C."/>
            <person name="Yan M."/>
            <person name="Daum C."/>
            <person name="Ng V."/>
            <person name="Clum A."/>
            <person name="Steindorff A."/>
            <person name="Ohm R.A."/>
            <person name="Martin F."/>
            <person name="Silar P."/>
            <person name="Natvig D.O."/>
            <person name="Lalanne C."/>
            <person name="Gautier V."/>
            <person name="Ament-Velasquez S.L."/>
            <person name="Kruys A."/>
            <person name="Hutchinson M.I."/>
            <person name="Powell A.J."/>
            <person name="Barry K."/>
            <person name="Miller A.N."/>
            <person name="Grigoriev I.V."/>
            <person name="Debuchy R."/>
            <person name="Gladieux P."/>
            <person name="Hiltunen Thoren M."/>
            <person name="Johannesson H."/>
        </authorList>
    </citation>
    <scope>NUCLEOTIDE SEQUENCE</scope>
    <source>
        <strain evidence="11">PSN293</strain>
    </source>
</reference>
<feature type="transmembrane region" description="Helical" evidence="8">
    <location>
        <begin position="423"/>
        <end position="441"/>
    </location>
</feature>
<dbReference type="InterPro" id="IPR051136">
    <property type="entry name" value="Intracellular_Lectin-GPT"/>
</dbReference>
<dbReference type="InterPro" id="IPR035661">
    <property type="entry name" value="EMP46/EMP47_N"/>
</dbReference>
<dbReference type="GO" id="GO:0030134">
    <property type="term" value="C:COPII-coated ER to Golgi transport vesicle"/>
    <property type="evidence" value="ECO:0007669"/>
    <property type="project" value="TreeGrafter"/>
</dbReference>
<sequence length="452" mass="50055">MRFSLSAAVLVAGVAQTNAQYLVNELSFGYGVRIAPEGQNSIPNFSLSGKPGAPELLSNKVILTPLMPGNQRGAVWADKTVQHQNWITDVEFRASGPERAGGNLNIWLAKDGPHVVGTSSLYTVRKFEGLVLVVDQHGGTSGMIRGFLNDGNTDYSVHHNVDGLAFGHCVFPYRNLGRPAQIKLRQTDAKFSVEVDSHLCFESDKIRIPAGYNFGITAASADSPDSFEVFKLVVLTEDSKTHGGSSGHEGSSGYVQANDPPKRDYARSGQASNTNNNNNNNNNQQVDDPYDQKIPDEEADKITSSKAQFADLHNRLQSVNHHLSTIFRQQAQYQSVGEKRHEELSIMIGELKGLMSKLDTISSLENKITSLENDIKSVRRDVWNKVQDSENAVKNHLTDKHADLHEHVEDKLKKHVGGGHTKLIFFFICGQALLAGTYVWYKRRRSMPKKYL</sequence>
<evidence type="ECO:0000259" key="10">
    <source>
        <dbReference type="PROSITE" id="PS51328"/>
    </source>
</evidence>
<dbReference type="GO" id="GO:0006888">
    <property type="term" value="P:endoplasmic reticulum to Golgi vesicle-mediated transport"/>
    <property type="evidence" value="ECO:0007669"/>
    <property type="project" value="TreeGrafter"/>
</dbReference>
<keyword evidence="12" id="KW-1185">Reference proteome</keyword>
<accession>A0AAN6Y988</accession>
<dbReference type="InterPro" id="IPR013320">
    <property type="entry name" value="ConA-like_dom_sf"/>
</dbReference>
<name>A0AAN6Y988_9PEZI</name>
<dbReference type="PANTHER" id="PTHR12223">
    <property type="entry name" value="VESICULAR MANNOSE-BINDING LECTIN"/>
    <property type="match status" value="1"/>
</dbReference>
<proteinExistence type="predicted"/>
<dbReference type="AlphaFoldDB" id="A0AAN6Y988"/>
<keyword evidence="2 8" id="KW-0812">Transmembrane</keyword>
<feature type="compositionally biased region" description="Low complexity" evidence="7">
    <location>
        <begin position="273"/>
        <end position="283"/>
    </location>
</feature>
<dbReference type="GO" id="GO:0005537">
    <property type="term" value="F:D-mannose binding"/>
    <property type="evidence" value="ECO:0007669"/>
    <property type="project" value="TreeGrafter"/>
</dbReference>
<dbReference type="SUPFAM" id="SSF49899">
    <property type="entry name" value="Concanavalin A-like lectins/glucanases"/>
    <property type="match status" value="1"/>
</dbReference>
<dbReference type="CDD" id="cd06903">
    <property type="entry name" value="lectin_EMP46_EMP47"/>
    <property type="match status" value="1"/>
</dbReference>
<keyword evidence="4 8" id="KW-1133">Transmembrane helix</keyword>
<dbReference type="EMBL" id="MU858092">
    <property type="protein sequence ID" value="KAK4214511.1"/>
    <property type="molecule type" value="Genomic_DNA"/>
</dbReference>
<evidence type="ECO:0000313" key="12">
    <source>
        <dbReference type="Proteomes" id="UP001301769"/>
    </source>
</evidence>
<protein>
    <submittedName>
        <fullName evidence="11">Protein EMP47</fullName>
    </submittedName>
</protein>
<evidence type="ECO:0000313" key="11">
    <source>
        <dbReference type="EMBL" id="KAK4214511.1"/>
    </source>
</evidence>
<dbReference type="Pfam" id="PF03388">
    <property type="entry name" value="Lectin_leg-like"/>
    <property type="match status" value="1"/>
</dbReference>
<feature type="domain" description="L-type lectin-like" evidence="10">
    <location>
        <begin position="25"/>
        <end position="237"/>
    </location>
</feature>
<comment type="caution">
    <text evidence="11">The sequence shown here is derived from an EMBL/GenBank/DDBJ whole genome shotgun (WGS) entry which is preliminary data.</text>
</comment>
<evidence type="ECO:0000256" key="1">
    <source>
        <dbReference type="ARBA" id="ARBA00004479"/>
    </source>
</evidence>
<evidence type="ECO:0000256" key="7">
    <source>
        <dbReference type="SAM" id="MobiDB-lite"/>
    </source>
</evidence>
<dbReference type="PROSITE" id="PS51328">
    <property type="entry name" value="L_LECTIN_LIKE"/>
    <property type="match status" value="1"/>
</dbReference>
<keyword evidence="6" id="KW-0175">Coiled coil</keyword>
<evidence type="ECO:0000256" key="3">
    <source>
        <dbReference type="ARBA" id="ARBA00022729"/>
    </source>
</evidence>
<dbReference type="GO" id="GO:0000139">
    <property type="term" value="C:Golgi membrane"/>
    <property type="evidence" value="ECO:0007669"/>
    <property type="project" value="TreeGrafter"/>
</dbReference>
<dbReference type="Gene3D" id="6.10.140.920">
    <property type="match status" value="1"/>
</dbReference>
<keyword evidence="5 8" id="KW-0472">Membrane</keyword>
<comment type="subcellular location">
    <subcellularLocation>
        <location evidence="1">Membrane</location>
        <topology evidence="1">Single-pass type I membrane protein</topology>
    </subcellularLocation>
</comment>
<dbReference type="GO" id="GO:0005793">
    <property type="term" value="C:endoplasmic reticulum-Golgi intermediate compartment"/>
    <property type="evidence" value="ECO:0007669"/>
    <property type="project" value="TreeGrafter"/>
</dbReference>
<dbReference type="PANTHER" id="PTHR12223:SF28">
    <property type="entry name" value="LECTIN, MANNOSE BINDING 1 LIKE"/>
    <property type="match status" value="1"/>
</dbReference>
<evidence type="ECO:0000256" key="6">
    <source>
        <dbReference type="SAM" id="Coils"/>
    </source>
</evidence>
<reference evidence="11" key="2">
    <citation type="submission" date="2023-05" db="EMBL/GenBank/DDBJ databases">
        <authorList>
            <consortium name="Lawrence Berkeley National Laboratory"/>
            <person name="Steindorff A."/>
            <person name="Hensen N."/>
            <person name="Bonometti L."/>
            <person name="Westerberg I."/>
            <person name="Brannstrom I.O."/>
            <person name="Guillou S."/>
            <person name="Cros-Aarteil S."/>
            <person name="Calhoun S."/>
            <person name="Haridas S."/>
            <person name="Kuo A."/>
            <person name="Mondo S."/>
            <person name="Pangilinan J."/>
            <person name="Riley R."/>
            <person name="Labutti K."/>
            <person name="Andreopoulos B."/>
            <person name="Lipzen A."/>
            <person name="Chen C."/>
            <person name="Yanf M."/>
            <person name="Daum C."/>
            <person name="Ng V."/>
            <person name="Clum A."/>
            <person name="Ohm R."/>
            <person name="Martin F."/>
            <person name="Silar P."/>
            <person name="Natvig D."/>
            <person name="Lalanne C."/>
            <person name="Gautier V."/>
            <person name="Ament-Velasquez S.L."/>
            <person name="Kruys A."/>
            <person name="Hutchinson M.I."/>
            <person name="Powell A.J."/>
            <person name="Barry K."/>
            <person name="Miller A.N."/>
            <person name="Grigoriev I.V."/>
            <person name="Debuchy R."/>
            <person name="Gladieux P."/>
            <person name="Thoren M.H."/>
            <person name="Johannesson H."/>
        </authorList>
    </citation>
    <scope>NUCLEOTIDE SEQUENCE</scope>
    <source>
        <strain evidence="11">PSN293</strain>
    </source>
</reference>
<evidence type="ECO:0000256" key="4">
    <source>
        <dbReference type="ARBA" id="ARBA00022989"/>
    </source>
</evidence>
<feature type="region of interest" description="Disordered" evidence="7">
    <location>
        <begin position="240"/>
        <end position="292"/>
    </location>
</feature>
<feature type="chain" id="PRO_5043032692" evidence="9">
    <location>
        <begin position="20"/>
        <end position="452"/>
    </location>
</feature>
<evidence type="ECO:0000256" key="9">
    <source>
        <dbReference type="SAM" id="SignalP"/>
    </source>
</evidence>
<dbReference type="InterPro" id="IPR005052">
    <property type="entry name" value="Lectin_leg"/>
</dbReference>
<dbReference type="GO" id="GO:0005789">
    <property type="term" value="C:endoplasmic reticulum membrane"/>
    <property type="evidence" value="ECO:0007669"/>
    <property type="project" value="TreeGrafter"/>
</dbReference>
<keyword evidence="3 9" id="KW-0732">Signal</keyword>
<feature type="coiled-coil region" evidence="6">
    <location>
        <begin position="354"/>
        <end position="381"/>
    </location>
</feature>
<evidence type="ECO:0000256" key="2">
    <source>
        <dbReference type="ARBA" id="ARBA00022692"/>
    </source>
</evidence>
<dbReference type="Gene3D" id="2.60.120.200">
    <property type="match status" value="1"/>
</dbReference>